<name>A0A091CWC3_FUKDA</name>
<gene>
    <name evidence="2" type="ORF">H920_16164</name>
</gene>
<feature type="region of interest" description="Disordered" evidence="1">
    <location>
        <begin position="1"/>
        <end position="22"/>
    </location>
</feature>
<accession>A0A091CWC3</accession>
<evidence type="ECO:0000313" key="2">
    <source>
        <dbReference type="EMBL" id="KFO22468.1"/>
    </source>
</evidence>
<dbReference type="Proteomes" id="UP000028990">
    <property type="component" value="Unassembled WGS sequence"/>
</dbReference>
<reference evidence="2 3" key="1">
    <citation type="submission" date="2013-11" db="EMBL/GenBank/DDBJ databases">
        <title>The Damaraland mole rat (Fukomys damarensis) genome and evolution of African mole rats.</title>
        <authorList>
            <person name="Gladyshev V.N."/>
            <person name="Fang X."/>
        </authorList>
    </citation>
    <scope>NUCLEOTIDE SEQUENCE [LARGE SCALE GENOMIC DNA]</scope>
    <source>
        <tissue evidence="2">Liver</tissue>
    </source>
</reference>
<evidence type="ECO:0000313" key="3">
    <source>
        <dbReference type="Proteomes" id="UP000028990"/>
    </source>
</evidence>
<proteinExistence type="predicted"/>
<evidence type="ECO:0000256" key="1">
    <source>
        <dbReference type="SAM" id="MobiDB-lite"/>
    </source>
</evidence>
<dbReference type="EMBL" id="KN124048">
    <property type="protein sequence ID" value="KFO22468.1"/>
    <property type="molecule type" value="Genomic_DNA"/>
</dbReference>
<dbReference type="AlphaFoldDB" id="A0A091CWC3"/>
<keyword evidence="3" id="KW-1185">Reference proteome</keyword>
<feature type="compositionally biased region" description="Basic and acidic residues" evidence="1">
    <location>
        <begin position="10"/>
        <end position="20"/>
    </location>
</feature>
<protein>
    <submittedName>
        <fullName evidence="2">Uncharacterized protein</fullName>
    </submittedName>
</protein>
<organism evidence="2 3">
    <name type="scientific">Fukomys damarensis</name>
    <name type="common">Damaraland mole rat</name>
    <name type="synonym">Cryptomys damarensis</name>
    <dbReference type="NCBI Taxonomy" id="885580"/>
    <lineage>
        <taxon>Eukaryota</taxon>
        <taxon>Metazoa</taxon>
        <taxon>Chordata</taxon>
        <taxon>Craniata</taxon>
        <taxon>Vertebrata</taxon>
        <taxon>Euteleostomi</taxon>
        <taxon>Mammalia</taxon>
        <taxon>Eutheria</taxon>
        <taxon>Euarchontoglires</taxon>
        <taxon>Glires</taxon>
        <taxon>Rodentia</taxon>
        <taxon>Hystricomorpha</taxon>
        <taxon>Bathyergidae</taxon>
        <taxon>Fukomys</taxon>
    </lineage>
</organism>
<sequence length="101" mass="10844">MSDSAEEEEQQKRDPGEKEGQVTTAFCNTVPSGGIQHIFDLPHKDIHERGLPKLLQKVAGRIDCSDSVQILHSSILVIAASDGLEVGVSEVDLGSIVADHL</sequence>